<dbReference type="InterPro" id="IPR003735">
    <property type="entry name" value="Metal_Tscrpt_repr"/>
</dbReference>
<dbReference type="GO" id="GO:0046872">
    <property type="term" value="F:metal ion binding"/>
    <property type="evidence" value="ECO:0007669"/>
    <property type="project" value="InterPro"/>
</dbReference>
<evidence type="ECO:0000313" key="1">
    <source>
        <dbReference type="EMBL" id="KHS57266.1"/>
    </source>
</evidence>
<dbReference type="InterPro" id="IPR038390">
    <property type="entry name" value="Metal_Tscrpt_repr_sf"/>
</dbReference>
<gene>
    <name evidence="1" type="ORF">QX51_09175</name>
</gene>
<proteinExistence type="predicted"/>
<dbReference type="Proteomes" id="UP000031189">
    <property type="component" value="Unassembled WGS sequence"/>
</dbReference>
<dbReference type="OrthoDB" id="9811244at2"/>
<evidence type="ECO:0000313" key="2">
    <source>
        <dbReference type="Proteomes" id="UP000031189"/>
    </source>
</evidence>
<sequence>MKQCMDSDNIHRRMKKIIGQLNAIDRMVDEDVPCEDIIMQINAAKSALHKVGQIVLEGHLHHCVKEGIEHGDADKTIEDFAKAIEYFSRM</sequence>
<protein>
    <submittedName>
        <fullName evidence="1">Metal-sensitive transcriptional repressor</fullName>
    </submittedName>
</protein>
<reference evidence="1 2" key="1">
    <citation type="submission" date="2014-12" db="EMBL/GenBank/DDBJ databases">
        <title>Draft genome sequence of Terrisporobacter sp. 08-306576, isolated from the blood culture of a bacteremia patient.</title>
        <authorList>
            <person name="Lund L.C."/>
            <person name="Sydenham T.V."/>
            <person name="Hogh S.V."/>
            <person name="Skov M.N."/>
            <person name="Kemp M."/>
            <person name="Justesen U.S."/>
        </authorList>
    </citation>
    <scope>NUCLEOTIDE SEQUENCE [LARGE SCALE GENOMIC DNA]</scope>
    <source>
        <strain evidence="1 2">08-306576</strain>
    </source>
</reference>
<dbReference type="GO" id="GO:0003677">
    <property type="term" value="F:DNA binding"/>
    <property type="evidence" value="ECO:0007669"/>
    <property type="project" value="InterPro"/>
</dbReference>
<dbReference type="CDD" id="cd10160">
    <property type="entry name" value="CsoR-like_DUF156_3"/>
    <property type="match status" value="1"/>
</dbReference>
<dbReference type="PANTHER" id="PTHR33677">
    <property type="entry name" value="TRANSCRIPTIONAL REPRESSOR FRMR-RELATED"/>
    <property type="match status" value="1"/>
</dbReference>
<accession>A0A0B3VKH2</accession>
<dbReference type="RefSeq" id="WP_039679615.1">
    <property type="nucleotide sequence ID" value="NZ_JAWGXO010000016.1"/>
</dbReference>
<keyword evidence="2" id="KW-1185">Reference proteome</keyword>
<dbReference type="Gene3D" id="1.20.58.1000">
    <property type="entry name" value="Metal-sensitive repressor, helix protomer"/>
    <property type="match status" value="1"/>
</dbReference>
<dbReference type="STRING" id="1577792.QX51_09175"/>
<name>A0A0B3VKH2_9FIRM</name>
<dbReference type="Pfam" id="PF02583">
    <property type="entry name" value="Trns_repr_metal"/>
    <property type="match status" value="1"/>
</dbReference>
<dbReference type="GO" id="GO:0045892">
    <property type="term" value="P:negative regulation of DNA-templated transcription"/>
    <property type="evidence" value="ECO:0007669"/>
    <property type="project" value="UniProtKB-ARBA"/>
</dbReference>
<organism evidence="1 2">
    <name type="scientific">Terrisporobacter othiniensis</name>
    <dbReference type="NCBI Taxonomy" id="1577792"/>
    <lineage>
        <taxon>Bacteria</taxon>
        <taxon>Bacillati</taxon>
        <taxon>Bacillota</taxon>
        <taxon>Clostridia</taxon>
        <taxon>Peptostreptococcales</taxon>
        <taxon>Peptostreptococcaceae</taxon>
        <taxon>Terrisporobacter</taxon>
    </lineage>
</organism>
<comment type="caution">
    <text evidence="1">The sequence shown here is derived from an EMBL/GenBank/DDBJ whole genome shotgun (WGS) entry which is preliminary data.</text>
</comment>
<dbReference type="AlphaFoldDB" id="A0A0B3VKH2"/>
<dbReference type="EMBL" id="JWHR01000082">
    <property type="protein sequence ID" value="KHS57266.1"/>
    <property type="molecule type" value="Genomic_DNA"/>
</dbReference>